<dbReference type="PANTHER" id="PTHR12991">
    <property type="entry name" value="NITROGEN PERMEASE REGULATOR 2/TUMOR SUPPRESSOR CANDIDATE 4"/>
    <property type="match status" value="1"/>
</dbReference>
<reference evidence="3 4" key="1">
    <citation type="journal article" date="2017" name="Mycologia">
        <title>Bifiguratus adelaidae, gen. et sp. nov., a new member of Mucoromycotina in endophytic and soil-dwelling habitats.</title>
        <authorList>
            <person name="Torres-Cruz T.J."/>
            <person name="Billingsley Tobias T.L."/>
            <person name="Almatruk M."/>
            <person name="Hesse C."/>
            <person name="Kuske C.R."/>
            <person name="Desiro A."/>
            <person name="Benucci G.M."/>
            <person name="Bonito G."/>
            <person name="Stajich J.E."/>
            <person name="Dunlap C."/>
            <person name="Arnold A.E."/>
            <person name="Porras-Alfaro A."/>
        </authorList>
    </citation>
    <scope>NUCLEOTIDE SEQUENCE [LARGE SCALE GENOMIC DNA]</scope>
    <source>
        <strain evidence="3 4">AZ0501</strain>
    </source>
</reference>
<dbReference type="Pfam" id="PF06218">
    <property type="entry name" value="NPR2"/>
    <property type="match status" value="2"/>
</dbReference>
<evidence type="ECO:0000313" key="4">
    <source>
        <dbReference type="Proteomes" id="UP000242875"/>
    </source>
</evidence>
<dbReference type="Proteomes" id="UP000242875">
    <property type="component" value="Unassembled WGS sequence"/>
</dbReference>
<accession>A0A261Y1R5</accession>
<dbReference type="GO" id="GO:0010508">
    <property type="term" value="P:positive regulation of autophagy"/>
    <property type="evidence" value="ECO:0007669"/>
    <property type="project" value="TreeGrafter"/>
</dbReference>
<evidence type="ECO:0000313" key="3">
    <source>
        <dbReference type="EMBL" id="OZJ04546.1"/>
    </source>
</evidence>
<dbReference type="GO" id="GO:1904262">
    <property type="term" value="P:negative regulation of TORC1 signaling"/>
    <property type="evidence" value="ECO:0007669"/>
    <property type="project" value="EnsemblFungi"/>
</dbReference>
<evidence type="ECO:0000256" key="1">
    <source>
        <dbReference type="ARBA" id="ARBA00008433"/>
    </source>
</evidence>
<gene>
    <name evidence="3" type="ORF">BZG36_02715</name>
</gene>
<organism evidence="3 4">
    <name type="scientific">Bifiguratus adelaidae</name>
    <dbReference type="NCBI Taxonomy" id="1938954"/>
    <lineage>
        <taxon>Eukaryota</taxon>
        <taxon>Fungi</taxon>
        <taxon>Fungi incertae sedis</taxon>
        <taxon>Mucoromycota</taxon>
        <taxon>Mucoromycotina</taxon>
        <taxon>Endogonomycetes</taxon>
        <taxon>Endogonales</taxon>
        <taxon>Endogonales incertae sedis</taxon>
        <taxon>Bifiguratus</taxon>
    </lineage>
</organism>
<keyword evidence="4" id="KW-1185">Reference proteome</keyword>
<comment type="caution">
    <text evidence="3">The sequence shown here is derived from an EMBL/GenBank/DDBJ whole genome shotgun (WGS) entry which is preliminary data.</text>
</comment>
<dbReference type="AlphaFoldDB" id="A0A261Y1R5"/>
<proteinExistence type="inferred from homology"/>
<dbReference type="OrthoDB" id="338854at2759"/>
<dbReference type="PANTHER" id="PTHR12991:SF10">
    <property type="entry name" value="GATOR COMPLEX PROTEIN NPRL2"/>
    <property type="match status" value="1"/>
</dbReference>
<dbReference type="InterPro" id="IPR009348">
    <property type="entry name" value="NPR2-like"/>
</dbReference>
<dbReference type="EMBL" id="MVBO01000036">
    <property type="protein sequence ID" value="OZJ04546.1"/>
    <property type="molecule type" value="Genomic_DNA"/>
</dbReference>
<evidence type="ECO:0000256" key="2">
    <source>
        <dbReference type="SAM" id="MobiDB-lite"/>
    </source>
</evidence>
<dbReference type="GO" id="GO:1990130">
    <property type="term" value="C:GATOR1 complex"/>
    <property type="evidence" value="ECO:0007669"/>
    <property type="project" value="EnsemblFungi"/>
</dbReference>
<protein>
    <recommendedName>
        <fullName evidence="5">Nitrogen permease regulator 2</fullName>
    </recommendedName>
</protein>
<feature type="region of interest" description="Disordered" evidence="2">
    <location>
        <begin position="424"/>
        <end position="457"/>
    </location>
</feature>
<name>A0A261Y1R5_9FUNG</name>
<evidence type="ECO:0008006" key="5">
    <source>
        <dbReference type="Google" id="ProtNLM"/>
    </source>
</evidence>
<dbReference type="GO" id="GO:0005096">
    <property type="term" value="F:GTPase activator activity"/>
    <property type="evidence" value="ECO:0007669"/>
    <property type="project" value="EnsemblFungi"/>
</dbReference>
<comment type="similarity">
    <text evidence="1">Belongs to the NPR2 family.</text>
</comment>
<dbReference type="GO" id="GO:0005774">
    <property type="term" value="C:vacuolar membrane"/>
    <property type="evidence" value="ECO:0007669"/>
    <property type="project" value="TreeGrafter"/>
</dbReference>
<sequence>MEFQGFPRLICIFYAYFHPLTGRIVKAQVPDGSIYDARSSGLAVSGAGPKTPTLPQPKPLIEFEVIQEYTIPQNFCNKLISFYSPTSNHVFMGLPVKIEDHEKYGISHRNTFLFNFVFCFERGAAGDIDCYEPIVRKMARVMTTLEVETSFLLKDEDGSAVQNIIEQLIEDLNSYGECQIPVNSSCSINMKLFPTYPNPPPVYDYQVPVCMVNLDRLKDVNWDLSMLAIIKYIDGVNHVKRIAELADVDPQWTRLCIQHLVYYGCVILIDIFQFSNIYTVTTEFISFLENASMDAMIDAVCLTAIFVDAAPIPISKLIDLYCNLKHGITVREWVQQYDVEALPIDVRRFISFGIIKAILHRVNTYPILDPPAYTSSAQSMQTLAMPPAHIPMEWLPYLDGTHHLDEICTEFGKSAKKVRKILTNENEAVPPPLPSQPTPSEKPERRRRKSSNASGWIKTSQPRVYFIDK</sequence>